<reference evidence="14 15" key="2">
    <citation type="journal article" date="2012" name="Open Biol.">
        <title>Characteristics of nucleosomes and linker DNA regions on the genome of the basidiomycete Mixia osmundae revealed by mono- and dinucleosome mapping.</title>
        <authorList>
            <person name="Nishida H."/>
            <person name="Kondo S."/>
            <person name="Matsumoto T."/>
            <person name="Suzuki Y."/>
            <person name="Yoshikawa H."/>
            <person name="Taylor T.D."/>
            <person name="Sugiyama J."/>
        </authorList>
    </citation>
    <scope>NUCLEOTIDE SEQUENCE [LARGE SCALE GENOMIC DNA]</scope>
    <source>
        <strain evidence="15">CBS 9802 / IAM 14324 / JCM 22182 / KY 12970</strain>
    </source>
</reference>
<dbReference type="OMA" id="CPLEKLW"/>
<dbReference type="Pfam" id="PF12717">
    <property type="entry name" value="Cnd1"/>
    <property type="match status" value="1"/>
</dbReference>
<dbReference type="InterPro" id="IPR007673">
    <property type="entry name" value="Condensin_cplx_su1"/>
</dbReference>
<dbReference type="AlphaFoldDB" id="G7E9Y6"/>
<keyword evidence="9 10" id="KW-0131">Cell cycle</keyword>
<dbReference type="GO" id="GO:0007076">
    <property type="term" value="P:mitotic chromosome condensation"/>
    <property type="evidence" value="ECO:0007669"/>
    <property type="project" value="InterPro"/>
</dbReference>
<feature type="domain" description="Condensin complex subunit 1 C-terminal" evidence="12">
    <location>
        <begin position="1010"/>
        <end position="1171"/>
    </location>
</feature>
<keyword evidence="15" id="KW-1185">Reference proteome</keyword>
<keyword evidence="4" id="KW-0158">Chromosome</keyword>
<evidence type="ECO:0000256" key="4">
    <source>
        <dbReference type="ARBA" id="ARBA00022454"/>
    </source>
</evidence>
<dbReference type="InterPro" id="IPR011989">
    <property type="entry name" value="ARM-like"/>
</dbReference>
<dbReference type="eggNOG" id="KOG0414">
    <property type="taxonomic scope" value="Eukaryota"/>
</dbReference>
<feature type="region of interest" description="Disordered" evidence="11">
    <location>
        <begin position="134"/>
        <end position="157"/>
    </location>
</feature>
<dbReference type="GO" id="GO:0051301">
    <property type="term" value="P:cell division"/>
    <property type="evidence" value="ECO:0007669"/>
    <property type="project" value="UniProtKB-KW"/>
</dbReference>
<dbReference type="SUPFAM" id="SSF48371">
    <property type="entry name" value="ARM repeat"/>
    <property type="match status" value="1"/>
</dbReference>
<evidence type="ECO:0000256" key="11">
    <source>
        <dbReference type="SAM" id="MobiDB-lite"/>
    </source>
</evidence>
<evidence type="ECO:0000256" key="8">
    <source>
        <dbReference type="ARBA" id="ARBA00023242"/>
    </source>
</evidence>
<feature type="compositionally biased region" description="Basic residues" evidence="11">
    <location>
        <begin position="1248"/>
        <end position="1260"/>
    </location>
</feature>
<dbReference type="PIRSF" id="PIRSF017127">
    <property type="entry name" value="Condensin_D2"/>
    <property type="match status" value="1"/>
</dbReference>
<dbReference type="InterPro" id="IPR016024">
    <property type="entry name" value="ARM-type_fold"/>
</dbReference>
<dbReference type="InterPro" id="IPR026971">
    <property type="entry name" value="CND1/NCAPD3"/>
</dbReference>
<protein>
    <recommendedName>
        <fullName evidence="10">Condensin complex subunit 1</fullName>
    </recommendedName>
</protein>
<evidence type="ECO:0000256" key="3">
    <source>
        <dbReference type="ARBA" id="ARBA00009606"/>
    </source>
</evidence>
<gene>
    <name evidence="14" type="primary">Mo06154</name>
    <name evidence="14" type="ORF">E5Q_06154</name>
</gene>
<dbReference type="RefSeq" id="XP_014568686.1">
    <property type="nucleotide sequence ID" value="XM_014713200.1"/>
</dbReference>
<sequence>MDGFDLAEEVQCWASDDIQGVQDELDSTTSPATISSRLNDLILSLASSSERVTDLNVLSEAKTLIKGVDHLTQAQHLQLLDGLCSAFLSELDSTAKDLHPSEHEGYRAHLPALEIYAFLVSVLVAATEKSASKKSRSDQPVVSARGRGKKATASAGKKSDWTWQTSIPDVLALWARVLRLKTERLWSSTSQRDTFIGCITRPAHQLAESELYMKSSEIRMGYYRVISLAVKSHGQAFATQTQVIQSLQYFEHLSDPMADLLAVLAKEFDHTQVAEEVLRQIAAKQFNAQDTKGPRSFSRFLTRLAELSPRIVLKQISTLQKHLDSESYPMRNAILDVLGTLIKELSNSEDGDPEQQKKQLEAFFDLLFERFLDLNSYVRSKVAGVFLRILDLPTKFPKTRLELTRMATKMLEDKSSAVRKNCISLLIKLILTHPYGRMHGGELAVADWQARYDAITKELEPFDAPTNEAQLAMQDGEEAAGEAANHANGVPDGSIALEADADTSMTSQSSPTSARDTRTAETPAKRPRRSDGMDIAAMTQDSALAQLDQDQLNKLRLTKRYYADALAFIHHLSRATPVLVQLIASTVKSEVLESMEFFRIASDYKLEDATLGIKRMLHLIWAKDNSTMEDGQEVKGVRSKLVECYKTLFFDALPDLIPKDNVSRIARNLIQLTFAATLADLTSLEQLLAVMTAEKPLHDDIINKLWQVYSTPREIPRAQRRGSIIILGMLAAPRPEIVSERIDLILTIGLGKHGKSDLVLAKYSCIALKRLGGSQKKVKGSLADKSIRLPMDGPIFERLREALETPADSQEWFSMAEQALNTIYALGEQPDTLCSSVIRHMTVQVFGLHNQPDVSNELAQSTEHVRLTGDAFSLARLIFVAGHCGIKHLIHLELVEREFKRRKAEADKASAKSKTANEELDQVAGNVEDDIGDIVAHAREKELLYAPDALLSIFAPMCVQICSQPTVYDHEPLQIAAALSMSKFMCVSLQFCEKHLMLLFKIFETTTNPIVRSNIVIALGDIAVCFSALMDQNSDNLYGGLTDADLTVKKNTLMVLTHLILNGMIKVKGQLGGMAKCLEDEEPRISDLAKLFFSELATKDNAIYNNLPDIISNLSTGKQGISEESFKVTMRFIFTFIDKEKQAEAIVEKLCQRYKLLTEARQWRDVAFCLSLLPYKSERSVRKLVECLPLYRDVLHEPEVFARFTEIAAKAKLNKAAKNESDLTEFEAALADANTRGQEDQAVVQKADKKRKAAPRRRRVVQATPPSSPD</sequence>
<dbReference type="InterPro" id="IPR032682">
    <property type="entry name" value="Cnd1_C"/>
</dbReference>
<dbReference type="EMBL" id="BABT02000220">
    <property type="protein sequence ID" value="GAA99455.1"/>
    <property type="molecule type" value="Genomic_DNA"/>
</dbReference>
<dbReference type="Pfam" id="PF12922">
    <property type="entry name" value="Cnd1_N"/>
    <property type="match status" value="1"/>
</dbReference>
<feature type="region of interest" description="Disordered" evidence="11">
    <location>
        <begin position="502"/>
        <end position="534"/>
    </location>
</feature>
<name>G7E9Y6_MIXOS</name>
<evidence type="ECO:0000256" key="9">
    <source>
        <dbReference type="ARBA" id="ARBA00023306"/>
    </source>
</evidence>
<dbReference type="Gene3D" id="1.25.10.10">
    <property type="entry name" value="Leucine-rich Repeat Variant"/>
    <property type="match status" value="1"/>
</dbReference>
<dbReference type="GO" id="GO:0000796">
    <property type="term" value="C:condensin complex"/>
    <property type="evidence" value="ECO:0007669"/>
    <property type="project" value="TreeGrafter"/>
</dbReference>
<dbReference type="OrthoDB" id="436262at2759"/>
<keyword evidence="7 10" id="KW-0226">DNA condensation</keyword>
<comment type="function">
    <text evidence="10">Regulatory subunit of the condensin complex, a complex required for conversion of interphase chromatin into mitotic-like condense chromosomes. The condensin complex probably introduces positive supercoils into relaxed DNA in the presence of type I topoisomerases and converts nicked DNA into positive knotted forms in the presence of type II topoisomerases.</text>
</comment>
<evidence type="ECO:0000256" key="2">
    <source>
        <dbReference type="ARBA" id="ARBA00004286"/>
    </source>
</evidence>
<feature type="compositionally biased region" description="Polar residues" evidence="11">
    <location>
        <begin position="503"/>
        <end position="514"/>
    </location>
</feature>
<reference evidence="14 15" key="1">
    <citation type="journal article" date="2011" name="J. Gen. Appl. Microbiol.">
        <title>Draft genome sequencing of the enigmatic basidiomycete Mixia osmundae.</title>
        <authorList>
            <person name="Nishida H."/>
            <person name="Nagatsuka Y."/>
            <person name="Sugiyama J."/>
        </authorList>
    </citation>
    <scope>NUCLEOTIDE SEQUENCE [LARGE SCALE GENOMIC DNA]</scope>
    <source>
        <strain evidence="15">CBS 9802 / IAM 14324 / JCM 22182 / KY 12970</strain>
    </source>
</reference>
<dbReference type="GO" id="GO:0000779">
    <property type="term" value="C:condensed chromosome, centromeric region"/>
    <property type="evidence" value="ECO:0007669"/>
    <property type="project" value="TreeGrafter"/>
</dbReference>
<comment type="subcellular location">
    <subcellularLocation>
        <location evidence="2">Chromosome</location>
    </subcellularLocation>
    <subcellularLocation>
        <location evidence="1">Nucleus</location>
    </subcellularLocation>
</comment>
<dbReference type="GO" id="GO:0042393">
    <property type="term" value="F:histone binding"/>
    <property type="evidence" value="ECO:0007669"/>
    <property type="project" value="TreeGrafter"/>
</dbReference>
<evidence type="ECO:0000259" key="13">
    <source>
        <dbReference type="Pfam" id="PF12922"/>
    </source>
</evidence>
<dbReference type="STRING" id="764103.G7E9Y6"/>
<evidence type="ECO:0000313" key="14">
    <source>
        <dbReference type="EMBL" id="GAA99455.1"/>
    </source>
</evidence>
<dbReference type="InParanoid" id="G7E9Y6"/>
<dbReference type="PANTHER" id="PTHR14222:SF2">
    <property type="entry name" value="CONDENSIN COMPLEX SUBUNIT 1"/>
    <property type="match status" value="1"/>
</dbReference>
<evidence type="ECO:0000256" key="7">
    <source>
        <dbReference type="ARBA" id="ARBA00023067"/>
    </source>
</evidence>
<dbReference type="Proteomes" id="UP000009131">
    <property type="component" value="Unassembled WGS sequence"/>
</dbReference>
<dbReference type="PANTHER" id="PTHR14222">
    <property type="entry name" value="CONDENSIN"/>
    <property type="match status" value="1"/>
</dbReference>
<dbReference type="FunCoup" id="G7E9Y6">
    <property type="interactions" value="258"/>
</dbReference>
<evidence type="ECO:0000259" key="12">
    <source>
        <dbReference type="Pfam" id="PF12717"/>
    </source>
</evidence>
<evidence type="ECO:0000256" key="1">
    <source>
        <dbReference type="ARBA" id="ARBA00004123"/>
    </source>
</evidence>
<keyword evidence="6 10" id="KW-0498">Mitosis</keyword>
<accession>G7E9Y6</accession>
<dbReference type="GO" id="GO:0010032">
    <property type="term" value="P:meiotic chromosome condensation"/>
    <property type="evidence" value="ECO:0007669"/>
    <property type="project" value="TreeGrafter"/>
</dbReference>
<comment type="caution">
    <text evidence="14">The sequence shown here is derived from an EMBL/GenBank/DDBJ whole genome shotgun (WGS) entry which is preliminary data.</text>
</comment>
<organism evidence="14 15">
    <name type="scientific">Mixia osmundae (strain CBS 9802 / IAM 14324 / JCM 22182 / KY 12970)</name>
    <dbReference type="NCBI Taxonomy" id="764103"/>
    <lineage>
        <taxon>Eukaryota</taxon>
        <taxon>Fungi</taxon>
        <taxon>Dikarya</taxon>
        <taxon>Basidiomycota</taxon>
        <taxon>Pucciniomycotina</taxon>
        <taxon>Mixiomycetes</taxon>
        <taxon>Mixiales</taxon>
        <taxon>Mixiaceae</taxon>
        <taxon>Mixia</taxon>
    </lineage>
</organism>
<dbReference type="GO" id="GO:0005634">
    <property type="term" value="C:nucleus"/>
    <property type="evidence" value="ECO:0007669"/>
    <property type="project" value="UniProtKB-SubCell"/>
</dbReference>
<feature type="region of interest" description="Disordered" evidence="11">
    <location>
        <begin position="1235"/>
        <end position="1270"/>
    </location>
</feature>
<comment type="similarity">
    <text evidence="3 10">Belongs to the CND1 (condensin subunit 1) family.</text>
</comment>
<keyword evidence="5 10" id="KW-0132">Cell division</keyword>
<evidence type="ECO:0000256" key="10">
    <source>
        <dbReference type="PIRNR" id="PIRNR017127"/>
    </source>
</evidence>
<feature type="domain" description="Condensin complex subunit 1 N-terminal" evidence="13">
    <location>
        <begin position="75"/>
        <end position="238"/>
    </location>
</feature>
<keyword evidence="8" id="KW-0539">Nucleus</keyword>
<dbReference type="InterPro" id="IPR024324">
    <property type="entry name" value="Condensin_cplx_su1_N"/>
</dbReference>
<proteinExistence type="inferred from homology"/>
<evidence type="ECO:0000313" key="15">
    <source>
        <dbReference type="Proteomes" id="UP000009131"/>
    </source>
</evidence>
<evidence type="ECO:0000256" key="6">
    <source>
        <dbReference type="ARBA" id="ARBA00022776"/>
    </source>
</evidence>
<evidence type="ECO:0000256" key="5">
    <source>
        <dbReference type="ARBA" id="ARBA00022618"/>
    </source>
</evidence>
<dbReference type="HOGENOM" id="CLU_001867_2_1_1"/>